<evidence type="ECO:0000259" key="16">
    <source>
        <dbReference type="Pfam" id="PF04560"/>
    </source>
</evidence>
<dbReference type="Gene3D" id="2.40.270.10">
    <property type="entry name" value="DNA-directed RNA polymerase, subunit 2, domain 6"/>
    <property type="match status" value="1"/>
</dbReference>
<dbReference type="GO" id="GO:0000428">
    <property type="term" value="C:DNA-directed RNA polymerase complex"/>
    <property type="evidence" value="ECO:0007669"/>
    <property type="project" value="UniProtKB-KW"/>
</dbReference>
<protein>
    <recommendedName>
        <fullName evidence="14">DNA-directed RNA polymerase subunit beta</fullName>
        <ecNumber evidence="14">2.7.7.6</ecNumber>
    </recommendedName>
</protein>
<evidence type="ECO:0000256" key="13">
    <source>
        <dbReference type="RuleBase" id="RU000434"/>
    </source>
</evidence>
<keyword evidence="7" id="KW-0863">Zinc-finger</keyword>
<keyword evidence="6" id="KW-0479">Metal-binding</keyword>
<dbReference type="SUPFAM" id="SSF64484">
    <property type="entry name" value="beta and beta-prime subunits of DNA dependent RNA-polymerase"/>
    <property type="match status" value="1"/>
</dbReference>
<dbReference type="RefSeq" id="XP_013090850.2">
    <property type="nucleotide sequence ID" value="XM_013235396.2"/>
</dbReference>
<comment type="catalytic activity">
    <reaction evidence="12">
        <text>RNA(n) + a ribonucleoside 5'-triphosphate = RNA(n+1) + diphosphate</text>
        <dbReference type="Rhea" id="RHEA:21248"/>
        <dbReference type="Rhea" id="RHEA-COMP:14527"/>
        <dbReference type="Rhea" id="RHEA-COMP:17342"/>
        <dbReference type="ChEBI" id="CHEBI:33019"/>
        <dbReference type="ChEBI" id="CHEBI:61557"/>
        <dbReference type="ChEBI" id="CHEBI:140395"/>
        <dbReference type="EC" id="2.7.7.6"/>
    </reaction>
    <physiologicalReaction direction="left-to-right" evidence="12">
        <dbReference type="Rhea" id="RHEA:21249"/>
    </physiologicalReaction>
</comment>
<dbReference type="OrthoDB" id="10248617at2759"/>
<accession>A0A9U8EK91</accession>
<evidence type="ECO:0000256" key="5">
    <source>
        <dbReference type="ARBA" id="ARBA00022695"/>
    </source>
</evidence>
<dbReference type="InterPro" id="IPR014724">
    <property type="entry name" value="RNA_pol_RPB2_OB-fold"/>
</dbReference>
<sequence length="1138" mass="128013">MKAYKLLTSPDYGKPKEHQHAMLQDITRAHVESFNYFLNDGLQKMVQNMEPLEFYLGEDTQAANRLRFSLNITKVNIYAPKVSAANRMAINNKVYPAECRERGTSYMGDVQAIISYTCNNGKSGSFDKIIGQIPIMVKSDACNIANLKPAALVRRGEEPEEMGGYFIINGNEKVVRLLIQQRRNFPLCLTRSSWKKRGPEYTEYGVSIRCVREDQISNTLTLHYLNNGTAKLSFGVMKEVFFVPVVLVLKGLLDVSEKFIADELIRGREEDTFYKGCVTFMLRQIMSEGLNSRSSVLSFIGQRFRVKLQLPDWYTDEEVGKYLLKNSLLIHLDNNTDKFNLLVYMTQKLFAFVHGECAAENPDNPMFQELLVPGHLMQMVLKEKLEAYLLGMKVSMQKAIKKKGSAFQVTPADVREASKAVSTITRALEYLLSTGNLISPTGLGLMQARGLAVLADKLNVFRYASHFRAVHRGSFFTEMRTTTVRKLLPEAWGFLCPVHTPDGSPCGLLNHMTATCKVVNIEVVCEKFQLILTELGMSPIASPNPWPVSDCYTVLLDGKIVGYINAWNAETFASSLRVLKIKGQLPFALEICLVKKTEVASQYPGLYLFTTVARMIRPVLNLAANAIEMIGTFEQVNLDIALNPKETFPGVTSHQELNEQSMLSVMGCMTPFSDFNQSPRNMYQCQMGKQTMGTPLHAYQHRADNKLYRLQTPQSPLVRPVAFEDYNLDEYPIGTNTIVAVISYTGYDMEDAMILNKSSYERGFAHGSIVKSEDVDLRGISREHGAKTFVFACVPSESTGSLDVDGLPPIGTKLTNGDPYYSYKNIQTGEYKVMTYKGLEDATVTQIKILGDDLGTEEMNHVCFVLRIARNPTIGDKFSSRHGQKGICSMLWPAVDMPFTESGMVPDIIFNPHGFPSRMTIGMMIESMAGKAGALHGMYLDATPFTFSEEQPAIDYFGQMLTAGGYNYYGTERMYSGILGREMEADIYFGVVYYQRLRHMVSDKFQVRTTGPVDQVTQQPVKGRKRAGGIRFGEMERDALITHGTSFLLNDRLLNCSDKSKSYFCMNCHTLLSPLLVQQAEFDPSQNKNTTFRHQIVCQHCQRRDSVHLITVPYVFRYLLVELASIGVKVNLEVKQNL</sequence>
<dbReference type="Pfam" id="PF04560">
    <property type="entry name" value="RNA_pol_Rpb2_7"/>
    <property type="match status" value="1"/>
</dbReference>
<dbReference type="AlphaFoldDB" id="A0A9U8EK91"/>
<evidence type="ECO:0000313" key="21">
    <source>
        <dbReference type="Proteomes" id="UP001165740"/>
    </source>
</evidence>
<keyword evidence="4 14" id="KW-0808">Transferase</keyword>
<keyword evidence="9 14" id="KW-0804">Transcription</keyword>
<dbReference type="Pfam" id="PF06883">
    <property type="entry name" value="RNA_pol_Rpa2_4"/>
    <property type="match status" value="1"/>
</dbReference>
<evidence type="ECO:0000256" key="11">
    <source>
        <dbReference type="ARBA" id="ARBA00025539"/>
    </source>
</evidence>
<dbReference type="InterPro" id="IPR007642">
    <property type="entry name" value="RNA_pol_Rpb2_2"/>
</dbReference>
<dbReference type="EC" id="2.7.7.6" evidence="14"/>
<dbReference type="Gene3D" id="3.90.1070.20">
    <property type="match status" value="1"/>
</dbReference>
<dbReference type="GO" id="GO:0008270">
    <property type="term" value="F:zinc ion binding"/>
    <property type="evidence" value="ECO:0007669"/>
    <property type="project" value="UniProtKB-KW"/>
</dbReference>
<dbReference type="InterPro" id="IPR037033">
    <property type="entry name" value="DNA-dir_RNAP_su2_hyb_sf"/>
</dbReference>
<gene>
    <name evidence="22" type="primary">LOC106074599</name>
</gene>
<evidence type="ECO:0000256" key="3">
    <source>
        <dbReference type="ARBA" id="ARBA00022478"/>
    </source>
</evidence>
<proteinExistence type="inferred from homology"/>
<dbReference type="Gene3D" id="3.90.1800.10">
    <property type="entry name" value="RNA polymerase alpha subunit dimerisation domain"/>
    <property type="match status" value="1"/>
</dbReference>
<evidence type="ECO:0000259" key="18">
    <source>
        <dbReference type="Pfam" id="PF04563"/>
    </source>
</evidence>
<dbReference type="Gene3D" id="2.40.50.150">
    <property type="match status" value="1"/>
</dbReference>
<dbReference type="FunFam" id="3.90.1100.10:FF:000008">
    <property type="entry name" value="DNA-directed RNA polymerase subunit beta"/>
    <property type="match status" value="1"/>
</dbReference>
<comment type="function">
    <text evidence="11">DNA-dependent RNA polymerase catalyzes the transcription of DNA into RNA using the four ribonucleoside triphosphates as substrates. Second largest core component of RNA polymerase I which synthesizes ribosomal RNA precursors. Proposed to contribute to the polymerase catalytic activity and forms the polymerase active center together with the largest subunit. Pol I is composed of mobile elements and RPA2 is part of the core element with the central large cleft and probably a clamp element that moves to open and close the cleft.</text>
</comment>
<dbReference type="GO" id="GO:0032549">
    <property type="term" value="F:ribonucleoside binding"/>
    <property type="evidence" value="ECO:0007669"/>
    <property type="project" value="InterPro"/>
</dbReference>
<evidence type="ECO:0000256" key="10">
    <source>
        <dbReference type="ARBA" id="ARBA00023242"/>
    </source>
</evidence>
<dbReference type="FunFam" id="3.90.1100.10:FF:000016">
    <property type="entry name" value="DNA-directed RNA polymerase subunit beta"/>
    <property type="match status" value="1"/>
</dbReference>
<feature type="domain" description="RNA polymerase Rpb2" evidence="16">
    <location>
        <begin position="1028"/>
        <end position="1134"/>
    </location>
</feature>
<comment type="similarity">
    <text evidence="2 13">Belongs to the RNA polymerase beta chain family.</text>
</comment>
<dbReference type="InterPro" id="IPR007645">
    <property type="entry name" value="RNA_pol_Rpb2_3"/>
</dbReference>
<feature type="domain" description="RNA polymerase Rpb2" evidence="19">
    <location>
        <begin position="454"/>
        <end position="518"/>
    </location>
</feature>
<feature type="domain" description="DNA-directed RNA polymerase I subunit RPA2" evidence="20">
    <location>
        <begin position="561"/>
        <end position="617"/>
    </location>
</feature>
<dbReference type="GO" id="GO:0006351">
    <property type="term" value="P:DNA-templated transcription"/>
    <property type="evidence" value="ECO:0007669"/>
    <property type="project" value="InterPro"/>
</dbReference>
<dbReference type="InterPro" id="IPR037034">
    <property type="entry name" value="RNA_pol_Rpb2_2_sf"/>
</dbReference>
<dbReference type="GO" id="GO:0003899">
    <property type="term" value="F:DNA-directed RNA polymerase activity"/>
    <property type="evidence" value="ECO:0007669"/>
    <property type="project" value="UniProtKB-EC"/>
</dbReference>
<evidence type="ECO:0000256" key="14">
    <source>
        <dbReference type="RuleBase" id="RU363031"/>
    </source>
</evidence>
<comment type="subcellular location">
    <subcellularLocation>
        <location evidence="1">Nucleus</location>
        <location evidence="1">Nucleolus</location>
    </subcellularLocation>
</comment>
<dbReference type="OMA" id="FFGVVHY"/>
<feature type="domain" description="RNA polymerase beta subunit protrusion" evidence="18">
    <location>
        <begin position="27"/>
        <end position="415"/>
    </location>
</feature>
<evidence type="ECO:0000259" key="17">
    <source>
        <dbReference type="Pfam" id="PF04561"/>
    </source>
</evidence>
<dbReference type="Gene3D" id="3.90.1110.10">
    <property type="entry name" value="RNA polymerase Rpb2, domain 2"/>
    <property type="match status" value="1"/>
</dbReference>
<evidence type="ECO:0000313" key="22">
    <source>
        <dbReference type="RefSeq" id="XP_013090850.2"/>
    </source>
</evidence>
<evidence type="ECO:0000256" key="1">
    <source>
        <dbReference type="ARBA" id="ARBA00004604"/>
    </source>
</evidence>
<dbReference type="FunFam" id="3.90.1800.10:FF:000004">
    <property type="entry name" value="DNA-directed RNA polymerase subunit beta"/>
    <property type="match status" value="1"/>
</dbReference>
<evidence type="ECO:0000256" key="6">
    <source>
        <dbReference type="ARBA" id="ARBA00022723"/>
    </source>
</evidence>
<dbReference type="FunFam" id="3.90.1110.10:FF:000007">
    <property type="entry name" value="DNA-directed RNA polymerase subunit beta"/>
    <property type="match status" value="1"/>
</dbReference>
<keyword evidence="3 14" id="KW-0240">DNA-directed RNA polymerase</keyword>
<dbReference type="GO" id="GO:0003677">
    <property type="term" value="F:DNA binding"/>
    <property type="evidence" value="ECO:0007669"/>
    <property type="project" value="InterPro"/>
</dbReference>
<reference evidence="22" key="1">
    <citation type="submission" date="2025-08" db="UniProtKB">
        <authorList>
            <consortium name="RefSeq"/>
        </authorList>
    </citation>
    <scope>IDENTIFICATION</scope>
</reference>
<dbReference type="FunFam" id="2.40.270.10:FF:000006">
    <property type="entry name" value="DNA-directed RNA polymerase subunit beta"/>
    <property type="match status" value="1"/>
</dbReference>
<dbReference type="KEGG" id="bgt:106074599"/>
<keyword evidence="10" id="KW-0539">Nucleus</keyword>
<evidence type="ECO:0000256" key="9">
    <source>
        <dbReference type="ARBA" id="ARBA00023163"/>
    </source>
</evidence>
<evidence type="ECO:0000256" key="4">
    <source>
        <dbReference type="ARBA" id="ARBA00022679"/>
    </source>
</evidence>
<evidence type="ECO:0000259" key="20">
    <source>
        <dbReference type="Pfam" id="PF06883"/>
    </source>
</evidence>
<dbReference type="CDD" id="cd00653">
    <property type="entry name" value="RNA_pol_B_RPB2"/>
    <property type="match status" value="1"/>
</dbReference>
<dbReference type="InterPro" id="IPR007121">
    <property type="entry name" value="RNA_pol_bsu_CS"/>
</dbReference>
<organism evidence="21 22">
    <name type="scientific">Biomphalaria glabrata</name>
    <name type="common">Bloodfluke planorb</name>
    <name type="synonym">Freshwater snail</name>
    <dbReference type="NCBI Taxonomy" id="6526"/>
    <lineage>
        <taxon>Eukaryota</taxon>
        <taxon>Metazoa</taxon>
        <taxon>Spiralia</taxon>
        <taxon>Lophotrochozoa</taxon>
        <taxon>Mollusca</taxon>
        <taxon>Gastropoda</taxon>
        <taxon>Heterobranchia</taxon>
        <taxon>Euthyneura</taxon>
        <taxon>Panpulmonata</taxon>
        <taxon>Hygrophila</taxon>
        <taxon>Lymnaeoidea</taxon>
        <taxon>Planorbidae</taxon>
        <taxon>Biomphalaria</taxon>
    </lineage>
</organism>
<dbReference type="InterPro" id="IPR007120">
    <property type="entry name" value="DNA-dir_RNAP_su2_dom"/>
</dbReference>
<dbReference type="FunFam" id="2.40.270.10:FF:000011">
    <property type="entry name" value="DNA-directed RNA polymerase subunit beta"/>
    <property type="match status" value="1"/>
</dbReference>
<dbReference type="InterPro" id="IPR007641">
    <property type="entry name" value="RNA_pol_Rpb2_7"/>
</dbReference>
<dbReference type="GeneID" id="106074599"/>
<keyword evidence="5 14" id="KW-0548">Nucleotidyltransferase</keyword>
<keyword evidence="8" id="KW-0862">Zinc</keyword>
<evidence type="ECO:0000259" key="19">
    <source>
        <dbReference type="Pfam" id="PF04565"/>
    </source>
</evidence>
<evidence type="ECO:0000256" key="2">
    <source>
        <dbReference type="ARBA" id="ARBA00006835"/>
    </source>
</evidence>
<evidence type="ECO:0000256" key="8">
    <source>
        <dbReference type="ARBA" id="ARBA00022833"/>
    </source>
</evidence>
<dbReference type="GO" id="GO:0005730">
    <property type="term" value="C:nucleolus"/>
    <property type="evidence" value="ECO:0007669"/>
    <property type="project" value="UniProtKB-SubCell"/>
</dbReference>
<dbReference type="InterPro" id="IPR015712">
    <property type="entry name" value="DNA-dir_RNA_pol_su2"/>
</dbReference>
<dbReference type="Pfam" id="PF00562">
    <property type="entry name" value="RNA_pol_Rpb2_6"/>
    <property type="match status" value="1"/>
</dbReference>
<feature type="domain" description="RNA polymerase Rpb2" evidence="17">
    <location>
        <begin position="182"/>
        <end position="365"/>
    </location>
</feature>
<evidence type="ECO:0000256" key="7">
    <source>
        <dbReference type="ARBA" id="ARBA00022771"/>
    </source>
</evidence>
<dbReference type="PROSITE" id="PS01166">
    <property type="entry name" value="RNA_POL_BETA"/>
    <property type="match status" value="1"/>
</dbReference>
<dbReference type="Pfam" id="PF04565">
    <property type="entry name" value="RNA_pol_Rpb2_3"/>
    <property type="match status" value="1"/>
</dbReference>
<dbReference type="InterPro" id="IPR009674">
    <property type="entry name" value="Rpa2_dom_4"/>
</dbReference>
<feature type="domain" description="DNA-directed RNA polymerase subunit 2 hybrid-binding" evidence="15">
    <location>
        <begin position="669"/>
        <end position="1026"/>
    </location>
</feature>
<keyword evidence="21" id="KW-1185">Reference proteome</keyword>
<dbReference type="PANTHER" id="PTHR20856">
    <property type="entry name" value="DNA-DIRECTED RNA POLYMERASE I SUBUNIT 2"/>
    <property type="match status" value="1"/>
</dbReference>
<dbReference type="InterPro" id="IPR007644">
    <property type="entry name" value="RNA_pol_bsu_protrusion"/>
</dbReference>
<name>A0A9U8EK91_BIOGL</name>
<dbReference type="Pfam" id="PF04561">
    <property type="entry name" value="RNA_pol_Rpb2_2"/>
    <property type="match status" value="1"/>
</dbReference>
<dbReference type="Pfam" id="PF04563">
    <property type="entry name" value="RNA_pol_Rpb2_1"/>
    <property type="match status" value="1"/>
</dbReference>
<evidence type="ECO:0000259" key="15">
    <source>
        <dbReference type="Pfam" id="PF00562"/>
    </source>
</evidence>
<evidence type="ECO:0000256" key="12">
    <source>
        <dbReference type="ARBA" id="ARBA00047768"/>
    </source>
</evidence>
<dbReference type="Proteomes" id="UP001165740">
    <property type="component" value="Chromosome 1"/>
</dbReference>
<dbReference type="Gene3D" id="3.90.1100.10">
    <property type="match status" value="1"/>
</dbReference>